<evidence type="ECO:0000259" key="9">
    <source>
        <dbReference type="PROSITE" id="PS52029"/>
    </source>
</evidence>
<feature type="chain" id="PRO_5026695095" evidence="8">
    <location>
        <begin position="26"/>
        <end position="398"/>
    </location>
</feature>
<reference evidence="10 11" key="1">
    <citation type="submission" date="2019-09" db="EMBL/GenBank/DDBJ databases">
        <title>YIM 132548 draft genome.</title>
        <authorList>
            <person name="Jiang L."/>
        </authorList>
    </citation>
    <scope>NUCLEOTIDE SEQUENCE [LARGE SCALE GENOMIC DNA]</scope>
    <source>
        <strain evidence="10 11">YIM 132548</strain>
    </source>
</reference>
<dbReference type="Pfam" id="PF03734">
    <property type="entry name" value="YkuD"/>
    <property type="match status" value="1"/>
</dbReference>
<keyword evidence="8" id="KW-0732">Signal</keyword>
<dbReference type="UniPathway" id="UPA00219"/>
<dbReference type="AlphaFoldDB" id="A0A6N6MTJ6"/>
<proteinExistence type="inferred from homology"/>
<keyword evidence="5 7" id="KW-0573">Peptidoglycan synthesis</keyword>
<dbReference type="GO" id="GO:0071555">
    <property type="term" value="P:cell wall organization"/>
    <property type="evidence" value="ECO:0007669"/>
    <property type="project" value="UniProtKB-UniRule"/>
</dbReference>
<dbReference type="InterPro" id="IPR005490">
    <property type="entry name" value="LD_TPept_cat_dom"/>
</dbReference>
<dbReference type="EMBL" id="VZZJ01000006">
    <property type="protein sequence ID" value="KAB1073947.1"/>
    <property type="molecule type" value="Genomic_DNA"/>
</dbReference>
<name>A0A6N6MTJ6_9HYPH</name>
<evidence type="ECO:0000256" key="2">
    <source>
        <dbReference type="ARBA" id="ARBA00005992"/>
    </source>
</evidence>
<comment type="caution">
    <text evidence="10">The sequence shown here is derived from an EMBL/GenBank/DDBJ whole genome shotgun (WGS) entry which is preliminary data.</text>
</comment>
<keyword evidence="4 7" id="KW-0133">Cell shape</keyword>
<evidence type="ECO:0000256" key="1">
    <source>
        <dbReference type="ARBA" id="ARBA00004752"/>
    </source>
</evidence>
<evidence type="ECO:0000256" key="5">
    <source>
        <dbReference type="ARBA" id="ARBA00022984"/>
    </source>
</evidence>
<dbReference type="GO" id="GO:0016740">
    <property type="term" value="F:transferase activity"/>
    <property type="evidence" value="ECO:0007669"/>
    <property type="project" value="UniProtKB-KW"/>
</dbReference>
<dbReference type="InterPro" id="IPR038063">
    <property type="entry name" value="Transpep_catalytic_dom"/>
</dbReference>
<dbReference type="SUPFAM" id="SSF141523">
    <property type="entry name" value="L,D-transpeptidase catalytic domain-like"/>
    <property type="match status" value="1"/>
</dbReference>
<feature type="active site" description="Nucleophile" evidence="7">
    <location>
        <position position="158"/>
    </location>
</feature>
<dbReference type="GO" id="GO:0004180">
    <property type="term" value="F:carboxypeptidase activity"/>
    <property type="evidence" value="ECO:0007669"/>
    <property type="project" value="UniProtKB-ARBA"/>
</dbReference>
<feature type="domain" description="L,D-TPase catalytic" evidence="9">
    <location>
        <begin position="58"/>
        <end position="186"/>
    </location>
</feature>
<evidence type="ECO:0000256" key="7">
    <source>
        <dbReference type="PROSITE-ProRule" id="PRU01373"/>
    </source>
</evidence>
<evidence type="ECO:0000256" key="6">
    <source>
        <dbReference type="ARBA" id="ARBA00023316"/>
    </source>
</evidence>
<dbReference type="GO" id="GO:0009252">
    <property type="term" value="P:peptidoglycan biosynthetic process"/>
    <property type="evidence" value="ECO:0007669"/>
    <property type="project" value="UniProtKB-UniPathway"/>
</dbReference>
<sequence>MHLPFTARDLRLACLVLFLALPGFAGGARAQNAKAEAPIPAATLAAMAAKGVTAQSPVLFRAYKRESEIEVWKKNGTGRYVYIKTFPICRWSGQLGPKRKNGDRQTPEGFYMVPKRQMNPNSRYYLSFDVGYPNAYDRAHGGTGSAVMVHGVCSSMGCFAMTDQSVGEIYAIARDALNAGQPAFQFQAYPFHMTAANMARQRTDPNIAFWRQLKEGSDRFEATGDELQVGVEAGRYVFAPSRDPAKENAVAIRRAVEEARIAALVEEGTAAVRTTYSDGGQHAFWASLAAKGVSLGEVSRPEALAYAGQEVVVIPARRHLPPVPEAVWATWIGPESPLSFNRRSGNFVPAYEREPDRFGPMLAAYTETLPSWLQADLAGSLRALGRSPIAARELLAQR</sequence>
<dbReference type="Proteomes" id="UP000441523">
    <property type="component" value="Unassembled WGS sequence"/>
</dbReference>
<evidence type="ECO:0000256" key="3">
    <source>
        <dbReference type="ARBA" id="ARBA00022679"/>
    </source>
</evidence>
<dbReference type="PANTHER" id="PTHR36699">
    <property type="entry name" value="LD-TRANSPEPTIDASE"/>
    <property type="match status" value="1"/>
</dbReference>
<keyword evidence="3" id="KW-0808">Transferase</keyword>
<evidence type="ECO:0000313" key="10">
    <source>
        <dbReference type="EMBL" id="KAB1073947.1"/>
    </source>
</evidence>
<comment type="pathway">
    <text evidence="1 7">Cell wall biogenesis; peptidoglycan biosynthesis.</text>
</comment>
<keyword evidence="11" id="KW-1185">Reference proteome</keyword>
<evidence type="ECO:0000256" key="8">
    <source>
        <dbReference type="SAM" id="SignalP"/>
    </source>
</evidence>
<dbReference type="PROSITE" id="PS52029">
    <property type="entry name" value="LD_TPASE"/>
    <property type="match status" value="1"/>
</dbReference>
<evidence type="ECO:0000256" key="4">
    <source>
        <dbReference type="ARBA" id="ARBA00022960"/>
    </source>
</evidence>
<gene>
    <name evidence="10" type="ORF">F6X51_09455</name>
</gene>
<accession>A0A6N6MTJ6</accession>
<dbReference type="PANTHER" id="PTHR36699:SF1">
    <property type="entry name" value="L,D-TRANSPEPTIDASE YAFK-RELATED"/>
    <property type="match status" value="1"/>
</dbReference>
<organism evidence="10 11">
    <name type="scientific">Methylobacterium planeticum</name>
    <dbReference type="NCBI Taxonomy" id="2615211"/>
    <lineage>
        <taxon>Bacteria</taxon>
        <taxon>Pseudomonadati</taxon>
        <taxon>Pseudomonadota</taxon>
        <taxon>Alphaproteobacteria</taxon>
        <taxon>Hyphomicrobiales</taxon>
        <taxon>Methylobacteriaceae</taxon>
        <taxon>Methylobacterium</taxon>
    </lineage>
</organism>
<evidence type="ECO:0000313" key="11">
    <source>
        <dbReference type="Proteomes" id="UP000441523"/>
    </source>
</evidence>
<dbReference type="CDD" id="cd16913">
    <property type="entry name" value="YkuD_like"/>
    <property type="match status" value="1"/>
</dbReference>
<comment type="similarity">
    <text evidence="2">Belongs to the YkuD family.</text>
</comment>
<feature type="signal peptide" evidence="8">
    <location>
        <begin position="1"/>
        <end position="25"/>
    </location>
</feature>
<dbReference type="RefSeq" id="WP_150962990.1">
    <property type="nucleotide sequence ID" value="NZ_VZZJ01000006.1"/>
</dbReference>
<feature type="active site" description="Proton donor/acceptor" evidence="7">
    <location>
        <position position="150"/>
    </location>
</feature>
<dbReference type="GO" id="GO:0008360">
    <property type="term" value="P:regulation of cell shape"/>
    <property type="evidence" value="ECO:0007669"/>
    <property type="project" value="UniProtKB-UniRule"/>
</dbReference>
<keyword evidence="6 7" id="KW-0961">Cell wall biogenesis/degradation</keyword>
<protein>
    <submittedName>
        <fullName evidence="10">Murein L,D-transpeptidase</fullName>
    </submittedName>
</protein>